<dbReference type="GO" id="GO:1990726">
    <property type="term" value="C:Lsm1-7-Pat1 complex"/>
    <property type="evidence" value="ECO:0007669"/>
    <property type="project" value="TreeGrafter"/>
</dbReference>
<evidence type="ECO:0000259" key="12">
    <source>
        <dbReference type="PROSITE" id="PS52002"/>
    </source>
</evidence>
<gene>
    <name evidence="11" type="primary">LSM1</name>
    <name evidence="13" type="ORF">HDU87_002462</name>
</gene>
<comment type="function">
    <text evidence="11">Component of the cytoplasmic LSM1-LSM7 complex which is involved in mRNA degradation.</text>
</comment>
<comment type="subunit">
    <text evidence="9">Interacts with SLBP; interaction with SLBP occurs when histone mRNA is being rapidly degraded during the S phase. LSm subunits form a heteromer with a donut shape.</text>
</comment>
<dbReference type="CDD" id="cd01728">
    <property type="entry name" value="LSm1"/>
    <property type="match status" value="1"/>
</dbReference>
<dbReference type="InterPro" id="IPR010920">
    <property type="entry name" value="LSM_dom_sf"/>
</dbReference>
<comment type="subcellular location">
    <subcellularLocation>
        <location evidence="11">Cytoplasm</location>
    </subcellularLocation>
    <subcellularLocation>
        <location evidence="11">Cytoplasm</location>
        <location evidence="11">P-body</location>
    </subcellularLocation>
</comment>
<evidence type="ECO:0000256" key="10">
    <source>
        <dbReference type="ARBA" id="ARBA00067756"/>
    </source>
</evidence>
<evidence type="ECO:0000313" key="13">
    <source>
        <dbReference type="EMBL" id="KAJ3179894.1"/>
    </source>
</evidence>
<sequence length="136" mass="15749">MDNFLPGSASLVDCIDKKILVILRDGRKLIGWLRSYDQFANLVLQDTVERTYVAGQYGDVYRGIFVIRGENVVLLGEIDKEKEQNLMKHLQNVPIAEVREAQKREQERAKIREKAQKRVLESRGFSVDVLEQHDSY</sequence>
<dbReference type="SUPFAM" id="SSF50182">
    <property type="entry name" value="Sm-like ribonucleoproteins"/>
    <property type="match status" value="1"/>
</dbReference>
<proteinExistence type="inferred from homology"/>
<evidence type="ECO:0000256" key="9">
    <source>
        <dbReference type="ARBA" id="ARBA00062159"/>
    </source>
</evidence>
<feature type="domain" description="Sm" evidence="12">
    <location>
        <begin position="6"/>
        <end position="81"/>
    </location>
</feature>
<dbReference type="AlphaFoldDB" id="A0AAD5TL64"/>
<dbReference type="Proteomes" id="UP001212152">
    <property type="component" value="Unassembled WGS sequence"/>
</dbReference>
<keyword evidence="5 11" id="KW-0694">RNA-binding</keyword>
<dbReference type="PANTHER" id="PTHR15588">
    <property type="entry name" value="LSM1"/>
    <property type="match status" value="1"/>
</dbReference>
<dbReference type="Gene3D" id="2.30.30.100">
    <property type="match status" value="1"/>
</dbReference>
<keyword evidence="14" id="KW-1185">Reference proteome</keyword>
<comment type="similarity">
    <text evidence="1 11">Belongs to the snRNP Sm proteins family.</text>
</comment>
<comment type="function">
    <text evidence="8">Plays a role in the degradation of histone mRNAs, the only eukaryotic mRNAs that are not polyadenylated. Probably also part of an LSm subunits-containing complex involved in the general process of mRNA degradation.</text>
</comment>
<protein>
    <recommendedName>
        <fullName evidence="10 11">U6 snRNA-associated Sm-like protein LSm1</fullName>
    </recommendedName>
</protein>
<dbReference type="PANTHER" id="PTHR15588:SF8">
    <property type="entry name" value="U6 SNRNA-ASSOCIATED SM-LIKE PROTEIN LSM1"/>
    <property type="match status" value="1"/>
</dbReference>
<evidence type="ECO:0000313" key="14">
    <source>
        <dbReference type="Proteomes" id="UP001212152"/>
    </source>
</evidence>
<name>A0AAD5TL64_9FUNG</name>
<evidence type="ECO:0000256" key="1">
    <source>
        <dbReference type="ARBA" id="ARBA00006850"/>
    </source>
</evidence>
<dbReference type="InterPro" id="IPR044642">
    <property type="entry name" value="PTHR15588"/>
</dbReference>
<dbReference type="InterPro" id="IPR047575">
    <property type="entry name" value="Sm"/>
</dbReference>
<evidence type="ECO:0000256" key="11">
    <source>
        <dbReference type="RuleBase" id="RU365047"/>
    </source>
</evidence>
<keyword evidence="3" id="KW-0597">Phosphoprotein</keyword>
<dbReference type="SMART" id="SM00651">
    <property type="entry name" value="Sm"/>
    <property type="match status" value="1"/>
</dbReference>
<dbReference type="GO" id="GO:0006397">
    <property type="term" value="P:mRNA processing"/>
    <property type="evidence" value="ECO:0007669"/>
    <property type="project" value="UniProtKB-UniRule"/>
</dbReference>
<reference evidence="13" key="1">
    <citation type="submission" date="2020-05" db="EMBL/GenBank/DDBJ databases">
        <title>Phylogenomic resolution of chytrid fungi.</title>
        <authorList>
            <person name="Stajich J.E."/>
            <person name="Amses K."/>
            <person name="Simmons R."/>
            <person name="Seto K."/>
            <person name="Myers J."/>
            <person name="Bonds A."/>
            <person name="Quandt C.A."/>
            <person name="Barry K."/>
            <person name="Liu P."/>
            <person name="Grigoriev I."/>
            <person name="Longcore J.E."/>
            <person name="James T.Y."/>
        </authorList>
    </citation>
    <scope>NUCLEOTIDE SEQUENCE</scope>
    <source>
        <strain evidence="13">JEL0379</strain>
    </source>
</reference>
<keyword evidence="6" id="KW-0508">mRNA splicing</keyword>
<dbReference type="PROSITE" id="PS52002">
    <property type="entry name" value="SM"/>
    <property type="match status" value="1"/>
</dbReference>
<organism evidence="13 14">
    <name type="scientific">Geranomyces variabilis</name>
    <dbReference type="NCBI Taxonomy" id="109894"/>
    <lineage>
        <taxon>Eukaryota</taxon>
        <taxon>Fungi</taxon>
        <taxon>Fungi incertae sedis</taxon>
        <taxon>Chytridiomycota</taxon>
        <taxon>Chytridiomycota incertae sedis</taxon>
        <taxon>Chytridiomycetes</taxon>
        <taxon>Spizellomycetales</taxon>
        <taxon>Powellomycetaceae</taxon>
        <taxon>Geranomyces</taxon>
    </lineage>
</organism>
<dbReference type="InterPro" id="IPR034104">
    <property type="entry name" value="Lsm1"/>
</dbReference>
<dbReference type="GO" id="GO:1990904">
    <property type="term" value="C:ribonucleoprotein complex"/>
    <property type="evidence" value="ECO:0007669"/>
    <property type="project" value="UniProtKB-KW"/>
</dbReference>
<evidence type="ECO:0000256" key="4">
    <source>
        <dbReference type="ARBA" id="ARBA00022664"/>
    </source>
</evidence>
<keyword evidence="2 11" id="KW-0963">Cytoplasm</keyword>
<dbReference type="EMBL" id="JADGJQ010000019">
    <property type="protein sequence ID" value="KAJ3179894.1"/>
    <property type="molecule type" value="Genomic_DNA"/>
</dbReference>
<dbReference type="GO" id="GO:0000932">
    <property type="term" value="C:P-body"/>
    <property type="evidence" value="ECO:0007669"/>
    <property type="project" value="UniProtKB-SubCell"/>
</dbReference>
<comment type="subunit">
    <text evidence="11">Component of the heptameric LSM1-LSM7 complex that forms a seven-membered ring structure with a donut shape.</text>
</comment>
<evidence type="ECO:0000256" key="8">
    <source>
        <dbReference type="ARBA" id="ARBA00056858"/>
    </source>
</evidence>
<dbReference type="Pfam" id="PF01423">
    <property type="entry name" value="LSM"/>
    <property type="match status" value="1"/>
</dbReference>
<dbReference type="GO" id="GO:0000290">
    <property type="term" value="P:deadenylation-dependent decapping of nuclear-transcribed mRNA"/>
    <property type="evidence" value="ECO:0007669"/>
    <property type="project" value="TreeGrafter"/>
</dbReference>
<evidence type="ECO:0000256" key="5">
    <source>
        <dbReference type="ARBA" id="ARBA00022884"/>
    </source>
</evidence>
<dbReference type="GO" id="GO:0003729">
    <property type="term" value="F:mRNA binding"/>
    <property type="evidence" value="ECO:0007669"/>
    <property type="project" value="TreeGrafter"/>
</dbReference>
<dbReference type="InterPro" id="IPR001163">
    <property type="entry name" value="Sm_dom_euk/arc"/>
</dbReference>
<evidence type="ECO:0000256" key="2">
    <source>
        <dbReference type="ARBA" id="ARBA00022490"/>
    </source>
</evidence>
<keyword evidence="7 11" id="KW-0687">Ribonucleoprotein</keyword>
<accession>A0AAD5TL64</accession>
<keyword evidence="4 11" id="KW-0507">mRNA processing</keyword>
<dbReference type="GO" id="GO:0008380">
    <property type="term" value="P:RNA splicing"/>
    <property type="evidence" value="ECO:0007669"/>
    <property type="project" value="UniProtKB-KW"/>
</dbReference>
<dbReference type="FunFam" id="2.30.30.100:FF:000021">
    <property type="entry name" value="U6 snRNA-associated Sm-like protein LSm1"/>
    <property type="match status" value="1"/>
</dbReference>
<evidence type="ECO:0000256" key="6">
    <source>
        <dbReference type="ARBA" id="ARBA00023187"/>
    </source>
</evidence>
<comment type="caution">
    <text evidence="13">The sequence shown here is derived from an EMBL/GenBank/DDBJ whole genome shotgun (WGS) entry which is preliminary data.</text>
</comment>
<evidence type="ECO:0000256" key="7">
    <source>
        <dbReference type="ARBA" id="ARBA00023274"/>
    </source>
</evidence>
<evidence type="ECO:0000256" key="3">
    <source>
        <dbReference type="ARBA" id="ARBA00022553"/>
    </source>
</evidence>